<dbReference type="EMBL" id="MSTI01000143">
    <property type="protein sequence ID" value="OLV16399.1"/>
    <property type="molecule type" value="Genomic_DNA"/>
</dbReference>
<keyword evidence="1" id="KW-0472">Membrane</keyword>
<keyword evidence="1" id="KW-0812">Transmembrane</keyword>
<gene>
    <name evidence="2" type="ORF">BOO71_0011950</name>
</gene>
<feature type="transmembrane region" description="Helical" evidence="1">
    <location>
        <begin position="6"/>
        <end position="28"/>
    </location>
</feature>
<keyword evidence="1" id="KW-1133">Transmembrane helix</keyword>
<protein>
    <submittedName>
        <fullName evidence="2">Uncharacterized protein</fullName>
    </submittedName>
</protein>
<evidence type="ECO:0000313" key="2">
    <source>
        <dbReference type="EMBL" id="OLV16399.1"/>
    </source>
</evidence>
<evidence type="ECO:0000256" key="1">
    <source>
        <dbReference type="SAM" id="Phobius"/>
    </source>
</evidence>
<organism evidence="2 3">
    <name type="scientific">Deinococcus marmoris</name>
    <dbReference type="NCBI Taxonomy" id="249408"/>
    <lineage>
        <taxon>Bacteria</taxon>
        <taxon>Thermotogati</taxon>
        <taxon>Deinococcota</taxon>
        <taxon>Deinococci</taxon>
        <taxon>Deinococcales</taxon>
        <taxon>Deinococcaceae</taxon>
        <taxon>Deinococcus</taxon>
    </lineage>
</organism>
<sequence length="44" mass="5130">MRFHAWTSAVTCLICRGLIFCSLAFFCADSIWRFWLISGSHFLD</sequence>
<proteinExistence type="predicted"/>
<name>A0A1U7NTZ8_9DEIO</name>
<dbReference type="AlphaFoldDB" id="A0A1U7NTZ8"/>
<reference evidence="2 3" key="1">
    <citation type="submission" date="2017-01" db="EMBL/GenBank/DDBJ databases">
        <title>Genome Analysis of Deinococcus marmoris KOPRI26562.</title>
        <authorList>
            <person name="Kim J.H."/>
            <person name="Oh H.-M."/>
        </authorList>
    </citation>
    <scope>NUCLEOTIDE SEQUENCE [LARGE SCALE GENOMIC DNA]</scope>
    <source>
        <strain evidence="2 3">KOPRI26562</strain>
    </source>
</reference>
<keyword evidence="3" id="KW-1185">Reference proteome</keyword>
<evidence type="ECO:0000313" key="3">
    <source>
        <dbReference type="Proteomes" id="UP000186607"/>
    </source>
</evidence>
<comment type="caution">
    <text evidence="2">The sequence shown here is derived from an EMBL/GenBank/DDBJ whole genome shotgun (WGS) entry which is preliminary data.</text>
</comment>
<dbReference type="Proteomes" id="UP000186607">
    <property type="component" value="Unassembled WGS sequence"/>
</dbReference>
<accession>A0A1U7NTZ8</accession>